<dbReference type="EMBL" id="UETB01000001">
    <property type="protein sequence ID" value="SSA36623.1"/>
    <property type="molecule type" value="Genomic_DNA"/>
</dbReference>
<keyword evidence="10" id="KW-1185">Reference proteome</keyword>
<dbReference type="Proteomes" id="UP000250222">
    <property type="component" value="Unassembled WGS sequence"/>
</dbReference>
<evidence type="ECO:0000313" key="9">
    <source>
        <dbReference type="EMBL" id="SSA36623.1"/>
    </source>
</evidence>
<proteinExistence type="inferred from homology"/>
<evidence type="ECO:0000256" key="7">
    <source>
        <dbReference type="SAM" id="Phobius"/>
    </source>
</evidence>
<sequence>MRELLWISPTEALAVVLATVGMYLAMLLFIRILGPRVLSGLSSFDLVAVIAFGSIIGRASLGEIPRLAGGIVALTTLLVLQAVLGVVRRLRWGALAVTSDPILLMAGGQVIERHMRRCHVQPGELQSRLRLAGIRHPSEVAAVIFEPTGAVSVLRRGERIDPMLMSGVLGASLLPPDLLSDPA</sequence>
<protein>
    <recommendedName>
        <fullName evidence="8">YetF C-terminal domain-containing protein</fullName>
    </recommendedName>
</protein>
<keyword evidence="3" id="KW-1003">Cell membrane</keyword>
<name>A0A2Y9C2T0_9MICO</name>
<feature type="domain" description="YetF C-terminal" evidence="8">
    <location>
        <begin position="96"/>
        <end position="158"/>
    </location>
</feature>
<keyword evidence="5 7" id="KW-1133">Transmembrane helix</keyword>
<evidence type="ECO:0000256" key="3">
    <source>
        <dbReference type="ARBA" id="ARBA00022475"/>
    </source>
</evidence>
<feature type="transmembrane region" description="Helical" evidence="7">
    <location>
        <begin position="37"/>
        <end position="61"/>
    </location>
</feature>
<keyword evidence="4 7" id="KW-0812">Transmembrane</keyword>
<keyword evidence="6 7" id="KW-0472">Membrane</keyword>
<accession>A0A2Y9C2T0</accession>
<feature type="transmembrane region" description="Helical" evidence="7">
    <location>
        <begin position="67"/>
        <end position="87"/>
    </location>
</feature>
<gene>
    <name evidence="9" type="ORF">SAMN05216184_101286</name>
</gene>
<evidence type="ECO:0000313" key="10">
    <source>
        <dbReference type="Proteomes" id="UP000250222"/>
    </source>
</evidence>
<dbReference type="OrthoDB" id="3266405at2"/>
<feature type="transmembrane region" description="Helical" evidence="7">
    <location>
        <begin position="12"/>
        <end position="30"/>
    </location>
</feature>
<dbReference type="PANTHER" id="PTHR34582:SF6">
    <property type="entry name" value="UPF0702 TRANSMEMBRANE PROTEIN YCAP"/>
    <property type="match status" value="1"/>
</dbReference>
<dbReference type="InterPro" id="IPR023090">
    <property type="entry name" value="UPF0702_alpha/beta_dom_sf"/>
</dbReference>
<dbReference type="AlphaFoldDB" id="A0A2Y9C2T0"/>
<dbReference type="Pfam" id="PF04239">
    <property type="entry name" value="DUF421"/>
    <property type="match status" value="1"/>
</dbReference>
<dbReference type="GO" id="GO:0005886">
    <property type="term" value="C:plasma membrane"/>
    <property type="evidence" value="ECO:0007669"/>
    <property type="project" value="UniProtKB-SubCell"/>
</dbReference>
<evidence type="ECO:0000256" key="4">
    <source>
        <dbReference type="ARBA" id="ARBA00022692"/>
    </source>
</evidence>
<evidence type="ECO:0000256" key="5">
    <source>
        <dbReference type="ARBA" id="ARBA00022989"/>
    </source>
</evidence>
<dbReference type="Gene3D" id="3.30.240.20">
    <property type="entry name" value="bsu07140 like domains"/>
    <property type="match status" value="1"/>
</dbReference>
<dbReference type="RefSeq" id="WP_110850799.1">
    <property type="nucleotide sequence ID" value="NZ_QKLZ01000001.1"/>
</dbReference>
<evidence type="ECO:0000256" key="1">
    <source>
        <dbReference type="ARBA" id="ARBA00004651"/>
    </source>
</evidence>
<comment type="similarity">
    <text evidence="2">Belongs to the UPF0702 family.</text>
</comment>
<comment type="subcellular location">
    <subcellularLocation>
        <location evidence="1">Cell membrane</location>
        <topology evidence="1">Multi-pass membrane protein</topology>
    </subcellularLocation>
</comment>
<reference evidence="9 10" key="1">
    <citation type="submission" date="2016-10" db="EMBL/GenBank/DDBJ databases">
        <authorList>
            <person name="Cai Z."/>
        </authorList>
    </citation>
    <scope>NUCLEOTIDE SEQUENCE [LARGE SCALE GENOMIC DNA]</scope>
    <source>
        <strain evidence="9 10">CGMCC 1.10826</strain>
    </source>
</reference>
<evidence type="ECO:0000259" key="8">
    <source>
        <dbReference type="Pfam" id="PF04239"/>
    </source>
</evidence>
<organism evidence="9 10">
    <name type="scientific">Georgenia satyanarayanai</name>
    <dbReference type="NCBI Taxonomy" id="860221"/>
    <lineage>
        <taxon>Bacteria</taxon>
        <taxon>Bacillati</taxon>
        <taxon>Actinomycetota</taxon>
        <taxon>Actinomycetes</taxon>
        <taxon>Micrococcales</taxon>
        <taxon>Bogoriellaceae</taxon>
        <taxon>Georgenia</taxon>
    </lineage>
</organism>
<evidence type="ECO:0000256" key="2">
    <source>
        <dbReference type="ARBA" id="ARBA00006448"/>
    </source>
</evidence>
<dbReference type="InterPro" id="IPR007353">
    <property type="entry name" value="DUF421"/>
</dbReference>
<evidence type="ECO:0000256" key="6">
    <source>
        <dbReference type="ARBA" id="ARBA00023136"/>
    </source>
</evidence>
<dbReference type="PANTHER" id="PTHR34582">
    <property type="entry name" value="UPF0702 TRANSMEMBRANE PROTEIN YCAP"/>
    <property type="match status" value="1"/>
</dbReference>